<name>A0A8K0EIK5_BRALA</name>
<dbReference type="EMBL" id="OV696687">
    <property type="protein sequence ID" value="CAH1254605.1"/>
    <property type="molecule type" value="Genomic_DNA"/>
</dbReference>
<organism evidence="2 3">
    <name type="scientific">Branchiostoma lanceolatum</name>
    <name type="common">Common lancelet</name>
    <name type="synonym">Amphioxus lanceolatum</name>
    <dbReference type="NCBI Taxonomy" id="7740"/>
    <lineage>
        <taxon>Eukaryota</taxon>
        <taxon>Metazoa</taxon>
        <taxon>Chordata</taxon>
        <taxon>Cephalochordata</taxon>
        <taxon>Leptocardii</taxon>
        <taxon>Amphioxiformes</taxon>
        <taxon>Branchiostomatidae</taxon>
        <taxon>Branchiostoma</taxon>
    </lineage>
</organism>
<protein>
    <submittedName>
        <fullName evidence="2">Hypp1383 protein</fullName>
    </submittedName>
</protein>
<keyword evidence="3" id="KW-1185">Reference proteome</keyword>
<proteinExistence type="predicted"/>
<feature type="region of interest" description="Disordered" evidence="1">
    <location>
        <begin position="1"/>
        <end position="32"/>
    </location>
</feature>
<evidence type="ECO:0000313" key="2">
    <source>
        <dbReference type="EMBL" id="CAH1254605.1"/>
    </source>
</evidence>
<gene>
    <name evidence="2" type="primary">Hypp1383</name>
    <name evidence="2" type="ORF">BLAG_LOCUS13952</name>
</gene>
<evidence type="ECO:0000313" key="3">
    <source>
        <dbReference type="Proteomes" id="UP000838412"/>
    </source>
</evidence>
<sequence>MRGGGTTADWAEESVRPCGGGTPADWCQKRERHQTPRQCEAVMTSEQGAINGGQQIKSGNKVWTQDGN</sequence>
<evidence type="ECO:0000256" key="1">
    <source>
        <dbReference type="SAM" id="MobiDB-lite"/>
    </source>
</evidence>
<dbReference type="Proteomes" id="UP000838412">
    <property type="component" value="Chromosome 2"/>
</dbReference>
<accession>A0A8K0EIK5</accession>
<dbReference type="AlphaFoldDB" id="A0A8K0EIK5"/>
<reference evidence="2" key="1">
    <citation type="submission" date="2022-01" db="EMBL/GenBank/DDBJ databases">
        <authorList>
            <person name="Braso-Vives M."/>
        </authorList>
    </citation>
    <scope>NUCLEOTIDE SEQUENCE</scope>
</reference>